<protein>
    <submittedName>
        <fullName evidence="1">Uncharacterized protein</fullName>
    </submittedName>
</protein>
<gene>
    <name evidence="1" type="ORF">Dsin_009352</name>
</gene>
<name>A0AAE0ARM8_9ROSI</name>
<accession>A0AAE0ARM8</accession>
<comment type="caution">
    <text evidence="1">The sequence shown here is derived from an EMBL/GenBank/DDBJ whole genome shotgun (WGS) entry which is preliminary data.</text>
</comment>
<evidence type="ECO:0000313" key="2">
    <source>
        <dbReference type="Proteomes" id="UP001281410"/>
    </source>
</evidence>
<sequence length="108" mass="11609">MKLGGRWQRSWVVASDSRHVNIACRVSPINPPTTSSSSSAVVDSLPLCTYSSITRHSSSIGVGGDEGDEGDCAICLSKFEPQYQLRLLPICFTPSTRFACRNLFVAGG</sequence>
<reference evidence="1" key="1">
    <citation type="journal article" date="2023" name="Plant J.">
        <title>Genome sequences and population genomics provide insights into the demographic history, inbreeding, and mutation load of two 'living fossil' tree species of Dipteronia.</title>
        <authorList>
            <person name="Feng Y."/>
            <person name="Comes H.P."/>
            <person name="Chen J."/>
            <person name="Zhu S."/>
            <person name="Lu R."/>
            <person name="Zhang X."/>
            <person name="Li P."/>
            <person name="Qiu J."/>
            <person name="Olsen K.M."/>
            <person name="Qiu Y."/>
        </authorList>
    </citation>
    <scope>NUCLEOTIDE SEQUENCE</scope>
    <source>
        <strain evidence="1">NBL</strain>
    </source>
</reference>
<evidence type="ECO:0000313" key="1">
    <source>
        <dbReference type="EMBL" id="KAK3222327.1"/>
    </source>
</evidence>
<dbReference type="AlphaFoldDB" id="A0AAE0ARM8"/>
<keyword evidence="2" id="KW-1185">Reference proteome</keyword>
<organism evidence="1 2">
    <name type="scientific">Dipteronia sinensis</name>
    <dbReference type="NCBI Taxonomy" id="43782"/>
    <lineage>
        <taxon>Eukaryota</taxon>
        <taxon>Viridiplantae</taxon>
        <taxon>Streptophyta</taxon>
        <taxon>Embryophyta</taxon>
        <taxon>Tracheophyta</taxon>
        <taxon>Spermatophyta</taxon>
        <taxon>Magnoliopsida</taxon>
        <taxon>eudicotyledons</taxon>
        <taxon>Gunneridae</taxon>
        <taxon>Pentapetalae</taxon>
        <taxon>rosids</taxon>
        <taxon>malvids</taxon>
        <taxon>Sapindales</taxon>
        <taxon>Sapindaceae</taxon>
        <taxon>Hippocastanoideae</taxon>
        <taxon>Acereae</taxon>
        <taxon>Dipteronia</taxon>
    </lineage>
</organism>
<dbReference type="EMBL" id="JANJYJ010000003">
    <property type="protein sequence ID" value="KAK3222327.1"/>
    <property type="molecule type" value="Genomic_DNA"/>
</dbReference>
<proteinExistence type="predicted"/>
<dbReference type="Proteomes" id="UP001281410">
    <property type="component" value="Unassembled WGS sequence"/>
</dbReference>